<dbReference type="RefSeq" id="WP_162441309.1">
    <property type="nucleotide sequence ID" value="NZ_CP048222.1"/>
</dbReference>
<proteinExistence type="predicted"/>
<evidence type="ECO:0000313" key="1">
    <source>
        <dbReference type="EMBL" id="QHT65221.1"/>
    </source>
</evidence>
<dbReference type="AlphaFoldDB" id="A0A6C0GBB4"/>
<dbReference type="Proteomes" id="UP000480178">
    <property type="component" value="Chromosome"/>
</dbReference>
<accession>A0A6C0GBB4</accession>
<gene>
    <name evidence="1" type="ORF">GXP67_00290</name>
</gene>
<protein>
    <recommendedName>
        <fullName evidence="3">Lipoprotein</fullName>
    </recommendedName>
</protein>
<evidence type="ECO:0008006" key="3">
    <source>
        <dbReference type="Google" id="ProtNLM"/>
    </source>
</evidence>
<reference evidence="1 2" key="1">
    <citation type="submission" date="2020-01" db="EMBL/GenBank/DDBJ databases">
        <authorList>
            <person name="Kim M.K."/>
        </authorList>
    </citation>
    <scope>NUCLEOTIDE SEQUENCE [LARGE SCALE GENOMIC DNA]</scope>
    <source>
        <strain evidence="1 2">172606-1</strain>
    </source>
</reference>
<organism evidence="1 2">
    <name type="scientific">Rhodocytophaga rosea</name>
    <dbReference type="NCBI Taxonomy" id="2704465"/>
    <lineage>
        <taxon>Bacteria</taxon>
        <taxon>Pseudomonadati</taxon>
        <taxon>Bacteroidota</taxon>
        <taxon>Cytophagia</taxon>
        <taxon>Cytophagales</taxon>
        <taxon>Rhodocytophagaceae</taxon>
        <taxon>Rhodocytophaga</taxon>
    </lineage>
</organism>
<evidence type="ECO:0000313" key="2">
    <source>
        <dbReference type="Proteomes" id="UP000480178"/>
    </source>
</evidence>
<name>A0A6C0GBB4_9BACT</name>
<sequence length="352" mass="39560">MKQYIPFILSLLIWTSCKQDPEARQQADSIISQPATPLVIRPENSGETPSNDPTTSTFISATNETNPVMVTAIRHSTQRETIMGVTDLSKPMYSRYAIFSLDVDYSLSNRVQRMDSISYGQEFTSIEIIHPFKLAFLPGNKHYLYFASKDNEYGSGAAGLSTLRFNLYSPVTNEIYSLVFDGEDVAEGRVEGDFVNIDAFTGTKEELLYLLKRADTCSYIRKPEEVNIESPAEYAKKWKAENPGVVDVFDARGGEEGSLAFPSYIEAPIPFSEASNIIENDDYTVADFFRGSVFAESKTSGMYYMVWLEGCNHGCEKKISFSDDGKLKITYEVQPITVLIDLKNPAYYITRE</sequence>
<dbReference type="KEGG" id="rhoz:GXP67_00290"/>
<dbReference type="EMBL" id="CP048222">
    <property type="protein sequence ID" value="QHT65221.1"/>
    <property type="molecule type" value="Genomic_DNA"/>
</dbReference>
<dbReference type="PROSITE" id="PS51257">
    <property type="entry name" value="PROKAR_LIPOPROTEIN"/>
    <property type="match status" value="1"/>
</dbReference>
<keyword evidence="2" id="KW-1185">Reference proteome</keyword>